<keyword evidence="2" id="KW-1185">Reference proteome</keyword>
<reference evidence="1 2" key="1">
    <citation type="journal article" date="2021" name="Hortic Res">
        <title>Chromosome-scale assembly of the Dendrobium chrysotoxum genome enhances the understanding of orchid evolution.</title>
        <authorList>
            <person name="Zhang Y."/>
            <person name="Zhang G.Q."/>
            <person name="Zhang D."/>
            <person name="Liu X.D."/>
            <person name="Xu X.Y."/>
            <person name="Sun W.H."/>
            <person name="Yu X."/>
            <person name="Zhu X."/>
            <person name="Wang Z.W."/>
            <person name="Zhao X."/>
            <person name="Zhong W.Y."/>
            <person name="Chen H."/>
            <person name="Yin W.L."/>
            <person name="Huang T."/>
            <person name="Niu S.C."/>
            <person name="Liu Z.J."/>
        </authorList>
    </citation>
    <scope>NUCLEOTIDE SEQUENCE [LARGE SCALE GENOMIC DNA]</scope>
    <source>
        <strain evidence="1">Lindl</strain>
    </source>
</reference>
<protein>
    <submittedName>
        <fullName evidence="1">Uncharacterized protein</fullName>
    </submittedName>
</protein>
<sequence>MEVIGNNLYESRDNSSLPLEADGVVSVLALVAMGSLEVVEECGVDIKLEIFLGLSSGEVKCRKWVRESNEIVIVKKPKMQDRPMPYFLQVILINFIRPKGPIEYSVMAPTVMDSLEVEEESGVDVRLELSLGISSDEVECRKWVTETNEIVEVKSPK</sequence>
<comment type="caution">
    <text evidence="1">The sequence shown here is derived from an EMBL/GenBank/DDBJ whole genome shotgun (WGS) entry which is preliminary data.</text>
</comment>
<organism evidence="1 2">
    <name type="scientific">Dendrobium chrysotoxum</name>
    <name type="common">Orchid</name>
    <dbReference type="NCBI Taxonomy" id="161865"/>
    <lineage>
        <taxon>Eukaryota</taxon>
        <taxon>Viridiplantae</taxon>
        <taxon>Streptophyta</taxon>
        <taxon>Embryophyta</taxon>
        <taxon>Tracheophyta</taxon>
        <taxon>Spermatophyta</taxon>
        <taxon>Magnoliopsida</taxon>
        <taxon>Liliopsida</taxon>
        <taxon>Asparagales</taxon>
        <taxon>Orchidaceae</taxon>
        <taxon>Epidendroideae</taxon>
        <taxon>Malaxideae</taxon>
        <taxon>Dendrobiinae</taxon>
        <taxon>Dendrobium</taxon>
    </lineage>
</organism>
<evidence type="ECO:0000313" key="1">
    <source>
        <dbReference type="EMBL" id="KAH0470593.1"/>
    </source>
</evidence>
<name>A0AAV7HR78_DENCH</name>
<accession>A0AAV7HR78</accession>
<dbReference type="EMBL" id="JAGFBR010000001">
    <property type="protein sequence ID" value="KAH0470593.1"/>
    <property type="molecule type" value="Genomic_DNA"/>
</dbReference>
<dbReference type="AlphaFoldDB" id="A0AAV7HR78"/>
<gene>
    <name evidence="1" type="ORF">IEQ34_000316</name>
</gene>
<dbReference type="Proteomes" id="UP000775213">
    <property type="component" value="Unassembled WGS sequence"/>
</dbReference>
<proteinExistence type="predicted"/>
<evidence type="ECO:0000313" key="2">
    <source>
        <dbReference type="Proteomes" id="UP000775213"/>
    </source>
</evidence>